<organism evidence="2 3">
    <name type="scientific">Roseivivax halodurans JCM 10272</name>
    <dbReference type="NCBI Taxonomy" id="1449350"/>
    <lineage>
        <taxon>Bacteria</taxon>
        <taxon>Pseudomonadati</taxon>
        <taxon>Pseudomonadota</taxon>
        <taxon>Alphaproteobacteria</taxon>
        <taxon>Rhodobacterales</taxon>
        <taxon>Roseobacteraceae</taxon>
        <taxon>Roseivivax</taxon>
    </lineage>
</organism>
<reference evidence="2 3" key="1">
    <citation type="submission" date="2014-01" db="EMBL/GenBank/DDBJ databases">
        <title>Roseivivax halodurans JCM 10272 Genome Sequencing.</title>
        <authorList>
            <person name="Lai Q."/>
            <person name="Li G."/>
            <person name="Shao Z."/>
        </authorList>
    </citation>
    <scope>NUCLEOTIDE SEQUENCE [LARGE SCALE GENOMIC DNA]</scope>
    <source>
        <strain evidence="2 3">JCM 10272</strain>
    </source>
</reference>
<dbReference type="EMBL" id="JALZ01000043">
    <property type="protein sequence ID" value="ETX12951.1"/>
    <property type="molecule type" value="Genomic_DNA"/>
</dbReference>
<gene>
    <name evidence="2" type="ORF">OCH239_15140</name>
</gene>
<dbReference type="Proteomes" id="UP000022447">
    <property type="component" value="Unassembled WGS sequence"/>
</dbReference>
<dbReference type="InterPro" id="IPR003776">
    <property type="entry name" value="YcaO-like_dom"/>
</dbReference>
<accession>X7ECQ0</accession>
<evidence type="ECO:0000313" key="3">
    <source>
        <dbReference type="Proteomes" id="UP000022447"/>
    </source>
</evidence>
<dbReference type="RefSeq" id="WP_051489616.1">
    <property type="nucleotide sequence ID" value="NZ_JALZ01000043.1"/>
</dbReference>
<sequence length="448" mass="49608">MNPVLDLDIDHLRARYPFQRLLMPQGGLLSGASKMAPDRGSPDLHVAVTDIGNMTKVFPHVIKPDGNDVVDEPMGGAGADLEEEMAWLRAVMEGAERYANMAYDSEDDFVVASGNEVGDLGIDLDAIARCSDAEYADPACPFNPPDKSLPIRWTRGWSLTHERERWVPTVMTHLYARPSRNERFWQEISTGVAAHVDLSSAIVSALCEVIERDALAILWLAQLPLPRIEVPVPRPPALADNQRMLDQSLVRQHFFDATSDLEVPTVYSLQLVENHPKLAQYVNCATGFDPATLVAKTIREAAPARPVLQQQANMPENFDDYRALSDGAGMLGRPEWRQAFDFLTRSPNSIALGDITAPEAERPADQVRYILDRLSAQGFEAVICDLTTDELRDMGIWVVRAVIPGLMPMSVVQKGRFLGTPRLYDYPRRAGFGALAEADINPLPQPFA</sequence>
<dbReference type="PANTHER" id="PTHR37809">
    <property type="entry name" value="RIBOSOMAL PROTEIN S12 METHYLTHIOTRANSFERASE ACCESSORY FACTOR YCAO"/>
    <property type="match status" value="1"/>
</dbReference>
<proteinExistence type="predicted"/>
<name>X7ECQ0_9RHOB</name>
<dbReference type="eggNOG" id="COG1944">
    <property type="taxonomic scope" value="Bacteria"/>
</dbReference>
<protein>
    <recommendedName>
        <fullName evidence="1">YcaO domain-containing protein</fullName>
    </recommendedName>
</protein>
<evidence type="ECO:0000313" key="2">
    <source>
        <dbReference type="EMBL" id="ETX12951.1"/>
    </source>
</evidence>
<comment type="caution">
    <text evidence="2">The sequence shown here is derived from an EMBL/GenBank/DDBJ whole genome shotgun (WGS) entry which is preliminary data.</text>
</comment>
<dbReference type="NCBIfam" id="TIGR03604">
    <property type="entry name" value="TOMM_cyclo_SagD"/>
    <property type="match status" value="1"/>
</dbReference>
<feature type="domain" description="YcaO" evidence="1">
    <location>
        <begin position="76"/>
        <end position="448"/>
    </location>
</feature>
<dbReference type="Pfam" id="PF02624">
    <property type="entry name" value="YcaO"/>
    <property type="match status" value="1"/>
</dbReference>
<dbReference type="PANTHER" id="PTHR37809:SF1">
    <property type="entry name" value="RIBOSOMAL PROTEIN S12 METHYLTHIOTRANSFERASE ACCESSORY FACTOR YCAO"/>
    <property type="match status" value="1"/>
</dbReference>
<dbReference type="STRING" id="1449350.OCH239_15140"/>
<dbReference type="InterPro" id="IPR027624">
    <property type="entry name" value="TOMM_cyclo_SagD"/>
</dbReference>
<dbReference type="Gene3D" id="3.30.160.660">
    <property type="match status" value="1"/>
</dbReference>
<evidence type="ECO:0000259" key="1">
    <source>
        <dbReference type="PROSITE" id="PS51664"/>
    </source>
</evidence>
<dbReference type="PROSITE" id="PS51664">
    <property type="entry name" value="YCAO"/>
    <property type="match status" value="1"/>
</dbReference>
<keyword evidence="3" id="KW-1185">Reference proteome</keyword>
<dbReference type="OrthoDB" id="109999at2"/>
<dbReference type="AlphaFoldDB" id="X7ECQ0"/>
<dbReference type="Gene3D" id="3.30.40.250">
    <property type="match status" value="1"/>
</dbReference>
<dbReference type="Gene3D" id="3.30.1330.230">
    <property type="match status" value="1"/>
</dbReference>